<dbReference type="Pfam" id="PF05857">
    <property type="entry name" value="TraX"/>
    <property type="match status" value="1"/>
</dbReference>
<organism evidence="2 3">
    <name type="scientific">Candidatus Allofournierella pullistercoris</name>
    <dbReference type="NCBI Taxonomy" id="2838597"/>
    <lineage>
        <taxon>Bacteria</taxon>
        <taxon>Bacillati</taxon>
        <taxon>Bacillota</taxon>
        <taxon>Clostridia</taxon>
        <taxon>Eubacteriales</taxon>
        <taxon>Oscillospiraceae</taxon>
        <taxon>Allofournierella</taxon>
    </lineage>
</organism>
<reference evidence="2" key="2">
    <citation type="submission" date="2021-04" db="EMBL/GenBank/DDBJ databases">
        <authorList>
            <person name="Gilroy R."/>
        </authorList>
    </citation>
    <scope>NUCLEOTIDE SEQUENCE</scope>
    <source>
        <strain evidence="2">B5_2728</strain>
    </source>
</reference>
<feature type="transmembrane region" description="Helical" evidence="1">
    <location>
        <begin position="35"/>
        <end position="57"/>
    </location>
</feature>
<keyword evidence="1" id="KW-0472">Membrane</keyword>
<gene>
    <name evidence="2" type="ORF">H9882_07585</name>
</gene>
<keyword evidence="1" id="KW-0812">Transmembrane</keyword>
<sequence length="185" mass="20910">MCYLLVEGARHTRSHCGYVIRLLAMGLISQLPYQWALGLNHLNMMFTLSLCFLLVVVVDSDWPQWAKVISGLSIAGLSIMCDWSVLAVFFTALFACLKGPKGTKIAYAGSWLLFFGFELATYGLSPIGVLQGFAATLGVAASGFVIIYLYNGKQRKGNPGRWFYYWFYPLHLIVLALLRWHFFYR</sequence>
<evidence type="ECO:0000313" key="3">
    <source>
        <dbReference type="Proteomes" id="UP000713596"/>
    </source>
</evidence>
<feature type="transmembrane region" description="Helical" evidence="1">
    <location>
        <begin position="162"/>
        <end position="182"/>
    </location>
</feature>
<protein>
    <submittedName>
        <fullName evidence="2">Conjugal transfer protein TraX</fullName>
    </submittedName>
</protein>
<feature type="transmembrane region" description="Helical" evidence="1">
    <location>
        <begin position="69"/>
        <end position="93"/>
    </location>
</feature>
<dbReference type="AlphaFoldDB" id="A0A948T3K1"/>
<comment type="caution">
    <text evidence="2">The sequence shown here is derived from an EMBL/GenBank/DDBJ whole genome shotgun (WGS) entry which is preliminary data.</text>
</comment>
<feature type="transmembrane region" description="Helical" evidence="1">
    <location>
        <begin position="130"/>
        <end position="150"/>
    </location>
</feature>
<dbReference type="Proteomes" id="UP000713596">
    <property type="component" value="Unassembled WGS sequence"/>
</dbReference>
<evidence type="ECO:0000256" key="1">
    <source>
        <dbReference type="SAM" id="Phobius"/>
    </source>
</evidence>
<evidence type="ECO:0000313" key="2">
    <source>
        <dbReference type="EMBL" id="MBU3806732.1"/>
    </source>
</evidence>
<proteinExistence type="predicted"/>
<keyword evidence="1" id="KW-1133">Transmembrane helix</keyword>
<dbReference type="EMBL" id="JAHLFP010000067">
    <property type="protein sequence ID" value="MBU3806732.1"/>
    <property type="molecule type" value="Genomic_DNA"/>
</dbReference>
<name>A0A948T3K1_9FIRM</name>
<dbReference type="InterPro" id="IPR008875">
    <property type="entry name" value="TraX"/>
</dbReference>
<feature type="transmembrane region" description="Helical" evidence="1">
    <location>
        <begin position="105"/>
        <end position="124"/>
    </location>
</feature>
<reference evidence="2" key="1">
    <citation type="journal article" date="2021" name="PeerJ">
        <title>Extensive microbial diversity within the chicken gut microbiome revealed by metagenomics and culture.</title>
        <authorList>
            <person name="Gilroy R."/>
            <person name="Ravi A."/>
            <person name="Getino M."/>
            <person name="Pursley I."/>
            <person name="Horton D.L."/>
            <person name="Alikhan N.F."/>
            <person name="Baker D."/>
            <person name="Gharbi K."/>
            <person name="Hall N."/>
            <person name="Watson M."/>
            <person name="Adriaenssens E.M."/>
            <person name="Foster-Nyarko E."/>
            <person name="Jarju S."/>
            <person name="Secka A."/>
            <person name="Antonio M."/>
            <person name="Oren A."/>
            <person name="Chaudhuri R.R."/>
            <person name="La Ragione R."/>
            <person name="Hildebrand F."/>
            <person name="Pallen M.J."/>
        </authorList>
    </citation>
    <scope>NUCLEOTIDE SEQUENCE</scope>
    <source>
        <strain evidence="2">B5_2728</strain>
    </source>
</reference>
<accession>A0A948T3K1</accession>